<feature type="compositionally biased region" description="Basic residues" evidence="6">
    <location>
        <begin position="1041"/>
        <end position="1055"/>
    </location>
</feature>
<evidence type="ECO:0000259" key="7">
    <source>
        <dbReference type="Pfam" id="PF05670"/>
    </source>
</evidence>
<proteinExistence type="inferred from homology"/>
<evidence type="ECO:0000313" key="9">
    <source>
        <dbReference type="EMBL" id="CCI39468.1"/>
    </source>
</evidence>
<dbReference type="Gene3D" id="2.30.310.10">
    <property type="entry name" value="ibrinogen binding protein from staphylococcus aureus domain"/>
    <property type="match status" value="1"/>
</dbReference>
<dbReference type="Pfam" id="PF11923">
    <property type="entry name" value="NFACT-C"/>
    <property type="match status" value="1"/>
</dbReference>
<comment type="subcellular location">
    <subcellularLocation>
        <location evidence="1">Cytoplasm</location>
    </subcellularLocation>
</comment>
<comment type="caution">
    <text evidence="9">The sequence shown here is derived from an EMBL/GenBank/DDBJ whole genome shotgun (WGS) entry which is preliminary data.</text>
</comment>
<evidence type="ECO:0000313" key="10">
    <source>
        <dbReference type="Proteomes" id="UP000053237"/>
    </source>
</evidence>
<evidence type="ECO:0000256" key="6">
    <source>
        <dbReference type="SAM" id="MobiDB-lite"/>
    </source>
</evidence>
<dbReference type="InterPro" id="IPR008532">
    <property type="entry name" value="NFACT_RNA-bd"/>
</dbReference>
<protein>
    <recommendedName>
        <fullName evidence="11">NFACT RNA-binding domain-containing protein</fullName>
    </recommendedName>
</protein>
<accession>A0A024FYV5</accession>
<keyword evidence="4 5" id="KW-0175">Coiled coil</keyword>
<dbReference type="Pfam" id="PF05670">
    <property type="entry name" value="NFACT-R_1"/>
    <property type="match status" value="1"/>
</dbReference>
<dbReference type="Proteomes" id="UP000053237">
    <property type="component" value="Unassembled WGS sequence"/>
</dbReference>
<evidence type="ECO:0000256" key="2">
    <source>
        <dbReference type="ARBA" id="ARBA00008318"/>
    </source>
</evidence>
<evidence type="ECO:0000256" key="5">
    <source>
        <dbReference type="SAM" id="Coils"/>
    </source>
</evidence>
<keyword evidence="10" id="KW-1185">Reference proteome</keyword>
<dbReference type="InterPro" id="IPR051608">
    <property type="entry name" value="RQC_Subunit_NEMF"/>
</dbReference>
<dbReference type="GO" id="GO:0000049">
    <property type="term" value="F:tRNA binding"/>
    <property type="evidence" value="ECO:0007669"/>
    <property type="project" value="TreeGrafter"/>
</dbReference>
<evidence type="ECO:0000256" key="1">
    <source>
        <dbReference type="ARBA" id="ARBA00004496"/>
    </source>
</evidence>
<dbReference type="OrthoDB" id="207084at2759"/>
<dbReference type="GO" id="GO:0072344">
    <property type="term" value="P:rescue of stalled ribosome"/>
    <property type="evidence" value="ECO:0007669"/>
    <property type="project" value="TreeGrafter"/>
</dbReference>
<organism evidence="9 10">
    <name type="scientific">Albugo candida</name>
    <dbReference type="NCBI Taxonomy" id="65357"/>
    <lineage>
        <taxon>Eukaryota</taxon>
        <taxon>Sar</taxon>
        <taxon>Stramenopiles</taxon>
        <taxon>Oomycota</taxon>
        <taxon>Peronosporomycetes</taxon>
        <taxon>Albuginales</taxon>
        <taxon>Albuginaceae</taxon>
        <taxon>Albugo</taxon>
    </lineage>
</organism>
<dbReference type="Pfam" id="PF05833">
    <property type="entry name" value="NFACT_N"/>
    <property type="match status" value="1"/>
</dbReference>
<gene>
    <name evidence="9" type="ORF">BN9_002510</name>
</gene>
<dbReference type="AlphaFoldDB" id="A0A024FYV5"/>
<dbReference type="GO" id="GO:0005737">
    <property type="term" value="C:cytoplasm"/>
    <property type="evidence" value="ECO:0007669"/>
    <property type="project" value="UniProtKB-SubCell"/>
</dbReference>
<feature type="region of interest" description="Disordered" evidence="6">
    <location>
        <begin position="791"/>
        <end position="824"/>
    </location>
</feature>
<name>A0A024FYV5_9STRA</name>
<feature type="region of interest" description="Disordered" evidence="6">
    <location>
        <begin position="1032"/>
        <end position="1055"/>
    </location>
</feature>
<feature type="domain" description="NFACT protein C-terminal" evidence="8">
    <location>
        <begin position="914"/>
        <end position="1027"/>
    </location>
</feature>
<feature type="coiled-coil region" evidence="5">
    <location>
        <begin position="259"/>
        <end position="286"/>
    </location>
</feature>
<dbReference type="GO" id="GO:1990116">
    <property type="term" value="P:ribosome-associated ubiquitin-dependent protein catabolic process"/>
    <property type="evidence" value="ECO:0007669"/>
    <property type="project" value="TreeGrafter"/>
</dbReference>
<dbReference type="GO" id="GO:1990112">
    <property type="term" value="C:RQC complex"/>
    <property type="evidence" value="ECO:0007669"/>
    <property type="project" value="TreeGrafter"/>
</dbReference>
<dbReference type="EMBL" id="CAIX01000002">
    <property type="protein sequence ID" value="CCI39468.1"/>
    <property type="molecule type" value="Genomic_DNA"/>
</dbReference>
<evidence type="ECO:0000259" key="8">
    <source>
        <dbReference type="Pfam" id="PF11923"/>
    </source>
</evidence>
<sequence>MPKTRMLIDDIYAMMGSVRKNILNMRVTNIYNLQNEVEAEGIDNKNNQRTYIFKLHQPPFPKVYLLIESGVRFHSSNYARNVSSSSTLPNQFTMKLRKHIRGKRLVQLEQLQGDRVIDFTFGSDQSQCHLILELYASGNIILTDNQYNILSLLRTHRIDENVKVAVRQVYPIQILSKCSLESEVSGQMLRQKLSNWFSGENDDDTTLSTQRGGKKKIHTLEQLLMTKKVGFGGLGRAIVEHCIVSAGIPNSKMKSYGDVVALEEKLEKLAEELDKGYKMLQTLENNQEHYMKDEQSAKVFSEGAKKEKGGYIILGDPQPGIKVETYEGFTPVLYAQHREKSYISFDTFDQTVDEYFSHYETRKTQTGSQVAQQAATSKLEKMKKSQSQQLDELHHSEELNLKHAQLIELNQLDIEKVLSVIRSALASGMDWKALKDLVKYEQTNGNPVASMIHEFDLSRNRVSVLLSDDESGFEGAEPDMHAIWLDLSLSALGNAAELYTRKKTSAEKAKKAEVATEKAIKLAALKTDKFIKKQLIKPTPIHQRRKSFWFEKFHWFLSSEHMLIISGKDAQQSELLIKRYMRKNDVYVHSDLQGAFPCIVRTRLAPPSDQTLSPIPITTLEQAACMCVCRSNAWKNQVITGAYWVKAECVSKTSASSEVLAPGVFMILGKKNFIQALRLEMGLAILYHTEGGDVKDETGTENLYQGRIEVLDHESSPHSNPSEAHEELANIGVSVDTIDQKDEDMAAISGDVRAKHKSSDDLEVCQPQFGELSMHDDSQNTAAGTKINEACVTDSARDQKELQTRSGKSNSHARIDESSQVRPKCVRGKKGKLKKIKQKYADQDEEDRLLRMEALGHKKTVKDEPITLNTVASDEPAAVKTHGLEMVKQKVHQQREQYLKDEEMLVDALDFSVVFTGSPRPTDRLIAAIPMCAPYSALQKYTYRVKLVPGAQKLGKAARQIIAHFFNLNLKKEEGESPLGASEQALSSSAGNADDPNKSVLQIERELLKSIPEHEYLGCMIGQVRVVASGGLLSTPEPNKKTKKVNTQKANKKHK</sequence>
<dbReference type="PANTHER" id="PTHR15239">
    <property type="entry name" value="NUCLEAR EXPORT MEDIATOR FACTOR NEMF"/>
    <property type="match status" value="1"/>
</dbReference>
<keyword evidence="3" id="KW-0963">Cytoplasm</keyword>
<dbReference type="PANTHER" id="PTHR15239:SF6">
    <property type="entry name" value="RIBOSOME QUALITY CONTROL COMPLEX SUBUNIT NEMF"/>
    <property type="match status" value="1"/>
</dbReference>
<evidence type="ECO:0008006" key="11">
    <source>
        <dbReference type="Google" id="ProtNLM"/>
    </source>
</evidence>
<feature type="domain" description="NFACT RNA-binding" evidence="7">
    <location>
        <begin position="552"/>
        <end position="667"/>
    </location>
</feature>
<dbReference type="InParanoid" id="A0A024FYV5"/>
<dbReference type="GO" id="GO:0043023">
    <property type="term" value="F:ribosomal large subunit binding"/>
    <property type="evidence" value="ECO:0007669"/>
    <property type="project" value="TreeGrafter"/>
</dbReference>
<evidence type="ECO:0000256" key="3">
    <source>
        <dbReference type="ARBA" id="ARBA00022490"/>
    </source>
</evidence>
<reference evidence="9 10" key="1">
    <citation type="submission" date="2012-05" db="EMBL/GenBank/DDBJ databases">
        <title>Recombination and specialization in a pathogen metapopulation.</title>
        <authorList>
            <person name="Gardiner A."/>
            <person name="Kemen E."/>
            <person name="Schultz-Larsen T."/>
            <person name="MacLean D."/>
            <person name="Van Oosterhout C."/>
            <person name="Jones J.D.G."/>
        </authorList>
    </citation>
    <scope>NUCLEOTIDE SEQUENCE [LARGE SCALE GENOMIC DNA]</scope>
    <source>
        <strain evidence="9 10">Ac Nc2</strain>
    </source>
</reference>
<dbReference type="InterPro" id="IPR021846">
    <property type="entry name" value="NFACT-C"/>
</dbReference>
<dbReference type="STRING" id="65357.A0A024FYV5"/>
<dbReference type="FunCoup" id="A0A024FYV5">
    <property type="interactions" value="543"/>
</dbReference>
<comment type="similarity">
    <text evidence="2">Belongs to the NEMF family.</text>
</comment>
<evidence type="ECO:0000256" key="4">
    <source>
        <dbReference type="ARBA" id="ARBA00023054"/>
    </source>
</evidence>